<dbReference type="InterPro" id="IPR012902">
    <property type="entry name" value="N_methyl_site"/>
</dbReference>
<proteinExistence type="predicted"/>
<evidence type="ECO:0000313" key="2">
    <source>
        <dbReference type="EMBL" id="EMH72882.1"/>
    </source>
</evidence>
<dbReference type="Proteomes" id="UP000030781">
    <property type="component" value="Unassembled WGS sequence"/>
</dbReference>
<dbReference type="VEuPathDB" id="AmoebaDB:EHI8A_095760"/>
<dbReference type="Pfam" id="PF07963">
    <property type="entry name" value="N_methyl"/>
    <property type="match status" value="1"/>
</dbReference>
<keyword evidence="1" id="KW-0812">Transmembrane</keyword>
<gene>
    <name evidence="2" type="ORF">EHI8A_095760</name>
</gene>
<dbReference type="NCBIfam" id="TIGR02532">
    <property type="entry name" value="IV_pilin_GFxxxE"/>
    <property type="match status" value="1"/>
</dbReference>
<evidence type="ECO:0000313" key="3">
    <source>
        <dbReference type="Proteomes" id="UP000030781"/>
    </source>
</evidence>
<protein>
    <submittedName>
        <fullName evidence="2">Type IV pilus modification protein PilV, putative</fullName>
    </submittedName>
</protein>
<accession>M3UQ90</accession>
<dbReference type="AlphaFoldDB" id="M3UQ90"/>
<dbReference type="NCBIfam" id="TIGR02523">
    <property type="entry name" value="type_IV_pilV"/>
    <property type="match status" value="1"/>
</dbReference>
<organism evidence="2 3">
    <name type="scientific">Entamoeba histolytica HM-1:IMSS-B</name>
    <dbReference type="NCBI Taxonomy" id="885319"/>
    <lineage>
        <taxon>Eukaryota</taxon>
        <taxon>Amoebozoa</taxon>
        <taxon>Evosea</taxon>
        <taxon>Archamoebae</taxon>
        <taxon>Mastigamoebida</taxon>
        <taxon>Entamoebidae</taxon>
        <taxon>Entamoeba</taxon>
    </lineage>
</organism>
<dbReference type="InterPro" id="IPR013362">
    <property type="entry name" value="Pilus_4_PilV"/>
</dbReference>
<sequence>MNIPIIKSGGFSLIEVLVTLVLITIGVLGMVALQGKSIAFTQDTTQRNTAAMLAQDALELMRAQGKVSEKMAGEAFPVIDDCTSTPSEADKQLSCWSKEAARLLPGVDADLLKNEFHVCKAKAANTCDAGGTTIEIQLAWRVRNGECMDSQDVANPESDKGICRYRLRSFLILGVTQLYISNKQNYLFQQGQAINQENGRYSLMMLEQQLSKAGFRRRPFVDVTAEFPAKDYKFCKFAAGETINTPDSQTLCIRYKPRDTAELDCLGYGASDSANLKIPYTNTTAEFVERYTLTKNADEDLPGLTCQTPKGIGTLIDGVADVRFDFGASTTARKVSSYSDKPAAGQQIGAVRYRLLLASSKNLNTGVNPIIASWNDRYKTDFKDGDSRIYQIAGSTISLRNLMP</sequence>
<name>M3UQ90_ENTH1</name>
<keyword evidence="1" id="KW-1133">Transmembrane helix</keyword>
<reference evidence="2 3" key="1">
    <citation type="submission" date="2013-01" db="EMBL/GenBank/DDBJ databases">
        <authorList>
            <person name="Hannick L."/>
            <person name="Zafar N."/>
            <person name="Lorenzi H."/>
            <person name="Ali I.A."/>
            <person name="Petri W.P."/>
            <person name="Caler E."/>
        </authorList>
    </citation>
    <scope>NUCLEOTIDE SEQUENCE [LARGE SCALE GENOMIC DNA]</scope>
    <source>
        <strain evidence="3">HM3:IMSS-B</strain>
    </source>
</reference>
<keyword evidence="1" id="KW-0472">Membrane</keyword>
<feature type="transmembrane region" description="Helical" evidence="1">
    <location>
        <begin position="12"/>
        <end position="33"/>
    </location>
</feature>
<dbReference type="EMBL" id="KB611433">
    <property type="protein sequence ID" value="EMH72882.1"/>
    <property type="molecule type" value="Genomic_DNA"/>
</dbReference>
<evidence type="ECO:0000256" key="1">
    <source>
        <dbReference type="SAM" id="Phobius"/>
    </source>
</evidence>